<reference evidence="4" key="1">
    <citation type="submission" date="2016-06" db="EMBL/GenBank/DDBJ databases">
        <title>Parallel loss of symbiosis genes in relatives of nitrogen-fixing non-legume Parasponia.</title>
        <authorList>
            <person name="Van Velzen R."/>
            <person name="Holmer R."/>
            <person name="Bu F."/>
            <person name="Rutten L."/>
            <person name="Van Zeijl A."/>
            <person name="Liu W."/>
            <person name="Santuari L."/>
            <person name="Cao Q."/>
            <person name="Sharma T."/>
            <person name="Shen D."/>
            <person name="Roswanjaya Y."/>
            <person name="Wardhani T."/>
            <person name="Kalhor M.S."/>
            <person name="Jansen J."/>
            <person name="Van den Hoogen J."/>
            <person name="Gungor B."/>
            <person name="Hartog M."/>
            <person name="Hontelez J."/>
            <person name="Verver J."/>
            <person name="Yang W.-C."/>
            <person name="Schijlen E."/>
            <person name="Repin R."/>
            <person name="Schilthuizen M."/>
            <person name="Schranz E."/>
            <person name="Heidstra R."/>
            <person name="Miyata K."/>
            <person name="Fedorova E."/>
            <person name="Kohlen W."/>
            <person name="Bisseling T."/>
            <person name="Smit S."/>
            <person name="Geurts R."/>
        </authorList>
    </citation>
    <scope>NUCLEOTIDE SEQUENCE [LARGE SCALE GENOMIC DNA]</scope>
    <source>
        <strain evidence="4">cv. WU1-14</strain>
    </source>
</reference>
<dbReference type="STRING" id="3476.A0A2P5A9R6"/>
<dbReference type="Gene3D" id="3.40.50.2000">
    <property type="entry name" value="Glycogen Phosphorylase B"/>
    <property type="match status" value="3"/>
</dbReference>
<evidence type="ECO:0000256" key="2">
    <source>
        <dbReference type="ARBA" id="ARBA00022676"/>
    </source>
</evidence>
<dbReference type="PANTHER" id="PTHR48047">
    <property type="entry name" value="GLYCOSYLTRANSFERASE"/>
    <property type="match status" value="1"/>
</dbReference>
<organism evidence="3 4">
    <name type="scientific">Parasponia andersonii</name>
    <name type="common">Sponia andersonii</name>
    <dbReference type="NCBI Taxonomy" id="3476"/>
    <lineage>
        <taxon>Eukaryota</taxon>
        <taxon>Viridiplantae</taxon>
        <taxon>Streptophyta</taxon>
        <taxon>Embryophyta</taxon>
        <taxon>Tracheophyta</taxon>
        <taxon>Spermatophyta</taxon>
        <taxon>Magnoliopsida</taxon>
        <taxon>eudicotyledons</taxon>
        <taxon>Gunneridae</taxon>
        <taxon>Pentapetalae</taxon>
        <taxon>rosids</taxon>
        <taxon>fabids</taxon>
        <taxon>Rosales</taxon>
        <taxon>Cannabaceae</taxon>
        <taxon>Parasponia</taxon>
    </lineage>
</organism>
<keyword evidence="2" id="KW-0328">Glycosyltransferase</keyword>
<feature type="non-terminal residue" evidence="3">
    <location>
        <position position="1"/>
    </location>
</feature>
<evidence type="ECO:0000313" key="4">
    <source>
        <dbReference type="Proteomes" id="UP000237105"/>
    </source>
</evidence>
<dbReference type="EMBL" id="JXTB01000740">
    <property type="protein sequence ID" value="PON33285.1"/>
    <property type="molecule type" value="Genomic_DNA"/>
</dbReference>
<dbReference type="Proteomes" id="UP000237105">
    <property type="component" value="Unassembled WGS sequence"/>
</dbReference>
<comment type="caution">
    <text evidence="3">The sequence shown here is derived from an EMBL/GenBank/DDBJ whole genome shotgun (WGS) entry which is preliminary data.</text>
</comment>
<evidence type="ECO:0000313" key="3">
    <source>
        <dbReference type="EMBL" id="PON33285.1"/>
    </source>
</evidence>
<comment type="similarity">
    <text evidence="1">Belongs to the UDP-glycosyltransferase family.</text>
</comment>
<accession>A0A2P5A9R6</accession>
<dbReference type="PANTHER" id="PTHR48047:SF51">
    <property type="entry name" value="GLYCOSYLTRANSFERASE"/>
    <property type="match status" value="1"/>
</dbReference>
<keyword evidence="3" id="KW-0808">Transferase</keyword>
<evidence type="ECO:0000256" key="1">
    <source>
        <dbReference type="ARBA" id="ARBA00009995"/>
    </source>
</evidence>
<dbReference type="OrthoDB" id="5835829at2759"/>
<gene>
    <name evidence="3" type="ORF">PanWU01x14_354040</name>
</gene>
<proteinExistence type="inferred from homology"/>
<name>A0A2P5A9R6_PARAD</name>
<dbReference type="SUPFAM" id="SSF53756">
    <property type="entry name" value="UDP-Glycosyltransferase/glycogen phosphorylase"/>
    <property type="match status" value="1"/>
</dbReference>
<keyword evidence="4" id="KW-1185">Reference proteome</keyword>
<dbReference type="GO" id="GO:0035251">
    <property type="term" value="F:UDP-glucosyltransferase activity"/>
    <property type="evidence" value="ECO:0007669"/>
    <property type="project" value="TreeGrafter"/>
</dbReference>
<dbReference type="AlphaFoldDB" id="A0A2P5A9R6"/>
<protein>
    <submittedName>
        <fullName evidence="3">UDP-glucuronosyl/UDP-glucosyltransferase</fullName>
    </submittedName>
</protein>
<sequence>LRNLDLPVSFLVSEAFFWWTLESAAKFGFPRLVSFSLSTYAMTVGAVMAINGVLKQGLKVPSSYCHVLCHGPDTVTVPGFPWNKANEDEFDGMFPNQEADPIAVEFVGAISKSFVGPLSLVQPPNSNAQQHNPESFRDDFHQWLEEKLEKRSGSVLYVAFGTQAKLSSQQIREIAKGLEDSNVNFLWVIRNPKDESAEECFPDGFENRVKNRGIVVRDWVDQTKMSYQRWGADSGVAHALKAKMVVEELKVGLRVETCDGSVTGFVKSEALKKTVELMEGEMGKEVRKKARKVADTAKRAIEEAR</sequence>